<feature type="coiled-coil region" evidence="1">
    <location>
        <begin position="836"/>
        <end position="919"/>
    </location>
</feature>
<feature type="region of interest" description="Disordered" evidence="2">
    <location>
        <begin position="650"/>
        <end position="671"/>
    </location>
</feature>
<comment type="caution">
    <text evidence="3">The sequence shown here is derived from an EMBL/GenBank/DDBJ whole genome shotgun (WGS) entry which is preliminary data.</text>
</comment>
<feature type="region of interest" description="Disordered" evidence="2">
    <location>
        <begin position="1000"/>
        <end position="1023"/>
    </location>
</feature>
<accession>A0A7J6NVW0</accession>
<dbReference type="EMBL" id="JABANP010000176">
    <property type="protein sequence ID" value="KAF4687710.1"/>
    <property type="molecule type" value="Genomic_DNA"/>
</dbReference>
<name>A0A7J6NVW0_PEROL</name>
<sequence>MPEDVEATRVPTRTRDFKLHRLCGMLKPKQHATSAANIRARLSYHESLLQELQPVAYRRLVLCTVIQQVVSSARRPRCPLAAGYYISCEEVDFLGKSIRVKVHIRALEPRDDNRALMHVTIGGDGREIEMPRYAEVKRYNALSTDRFFISGEIGGSNNVFQRDCFTVEHGKWLKAYFVEVAQGLGIPPAAWVRPGFRLCPFGDSWVFSLGRAGAYNLTYPVELDLNEHALVDSSAPEAGFNSEPPRGETITQSVTETSADAGAETKVPDVIVEEQRLNVHHRAKYISVNKYKEVVKKLTALRQSHAQLYDEKQSLEQDMEEKINEAVSSERHRAAVRLTTALAERTEDYDALVEKTQSDLRLATRKHSEQLERARHEYFVQTKYQEEQIEALKAANARLEREHREEIKHYKEENQSLLDGLEADTCEREKIARQVEGEMERTKLCFEEKELLKETLFEKEAEIENLKQQNMELREQVQLTEQLNEHHNERIEKYERESEKRLEEELHRSTKERKELVERHAGDIEERERKLEELLKHKEAALEEARLKAELLNNKVRQHEEANAEIKRLTAEGKEKTRLQRELDKTRETCENLDNELQAREVTVAALTKENKRLESEVEDNKEKIQEKADAHEKAQKEIKILTDRLQRSAPALNKEKRERQELEKNLEEAGGSMRMKEAELADALKALAEQKESRSRFERMYSEVRDSLERTEARLRETIKAHESATASREELREALHEKDTKSQQLWRTIKLKLEASFSLSDLRASWPFAILHWTIRHDKESLENQNALRERWEAEKERRMDLERVQQEMRGRIGELTAETKMHSEALLKEKDLRGSLETRLKRMADLLDDKEAELKKAAEEKETLEREVSKVSDALRKREVELEKILKAHSDASATNKKLEGALREKHTNVERLRDAFKQKWEHRERAVLELHRNKEAAVEERQRAMEALKGRIVAQAKLLEESRKRERKMDGELQRIAEEKAALERLLAKRNKTIQELKRAQARSPRTRTAPSQPGVKHDSRIKALEKSVGAIPEILRSIHALHAKHQDSEELKRGLEAENEDLKYVLETRYPLRRPEEVKKGSVSSEPSGAASHAASNVNKL</sequence>
<evidence type="ECO:0000256" key="2">
    <source>
        <dbReference type="SAM" id="MobiDB-lite"/>
    </source>
</evidence>
<evidence type="ECO:0000313" key="4">
    <source>
        <dbReference type="Proteomes" id="UP000541610"/>
    </source>
</evidence>
<evidence type="ECO:0000256" key="1">
    <source>
        <dbReference type="SAM" id="Coils"/>
    </source>
</evidence>
<feature type="compositionally biased region" description="Basic and acidic residues" evidence="2">
    <location>
        <begin position="654"/>
        <end position="668"/>
    </location>
</feature>
<gene>
    <name evidence="3" type="ORF">FOZ60_003587</name>
</gene>
<dbReference type="AlphaFoldDB" id="A0A7J6NVW0"/>
<dbReference type="Proteomes" id="UP000541610">
    <property type="component" value="Unassembled WGS sequence"/>
</dbReference>
<organism evidence="3 4">
    <name type="scientific">Perkinsus olseni</name>
    <name type="common">Perkinsus atlanticus</name>
    <dbReference type="NCBI Taxonomy" id="32597"/>
    <lineage>
        <taxon>Eukaryota</taxon>
        <taxon>Sar</taxon>
        <taxon>Alveolata</taxon>
        <taxon>Perkinsozoa</taxon>
        <taxon>Perkinsea</taxon>
        <taxon>Perkinsida</taxon>
        <taxon>Perkinsidae</taxon>
        <taxon>Perkinsus</taxon>
    </lineage>
</organism>
<feature type="region of interest" description="Disordered" evidence="2">
    <location>
        <begin position="1071"/>
        <end position="1106"/>
    </location>
</feature>
<evidence type="ECO:0000313" key="3">
    <source>
        <dbReference type="EMBL" id="KAF4687710.1"/>
    </source>
</evidence>
<feature type="coiled-coil region" evidence="1">
    <location>
        <begin position="298"/>
        <end position="332"/>
    </location>
</feature>
<protein>
    <submittedName>
        <fullName evidence="3">Uncharacterized protein</fullName>
    </submittedName>
</protein>
<feature type="coiled-coil region" evidence="1">
    <location>
        <begin position="382"/>
        <end position="416"/>
    </location>
</feature>
<reference evidence="3 4" key="1">
    <citation type="submission" date="2020-04" db="EMBL/GenBank/DDBJ databases">
        <title>Perkinsus olseni comparative genomics.</title>
        <authorList>
            <person name="Bogema D.R."/>
        </authorList>
    </citation>
    <scope>NUCLEOTIDE SEQUENCE [LARGE SCALE GENOMIC DNA]</scope>
    <source>
        <strain evidence="3">00978-12</strain>
    </source>
</reference>
<proteinExistence type="predicted"/>
<keyword evidence="1" id="KW-0175">Coiled coil</keyword>